<dbReference type="GeneID" id="93490011"/>
<dbReference type="Proteomes" id="UP000078142">
    <property type="component" value="Chromosome"/>
</dbReference>
<dbReference type="AlphaFoldDB" id="A0AAC9FXR1"/>
<dbReference type="RefSeq" id="WP_064588254.1">
    <property type="nucleotide sequence ID" value="NZ_CP015852.1"/>
</dbReference>
<protein>
    <submittedName>
        <fullName evidence="1">Uncharacterized protein</fullName>
    </submittedName>
</protein>
<sequence length="71" mass="8309">MGFKDPLNQRRDIARKIRLYPLLDRQLQRAADKSRREYATYLFEMLEWAAVNGAIEALMPEDLKDLKNIAG</sequence>
<evidence type="ECO:0000313" key="1">
    <source>
        <dbReference type="EMBL" id="ANH98967.1"/>
    </source>
</evidence>
<proteinExistence type="predicted"/>
<evidence type="ECO:0000313" key="2">
    <source>
        <dbReference type="Proteomes" id="UP000078142"/>
    </source>
</evidence>
<reference evidence="1 2" key="1">
    <citation type="submission" date="2016-05" db="EMBL/GenBank/DDBJ databases">
        <authorList>
            <person name="Wang S."/>
            <person name="Zhu B."/>
        </authorList>
    </citation>
    <scope>NUCLEOTIDE SEQUENCE [LARGE SCALE GENOMIC DNA]</scope>
    <source>
        <strain evidence="1 2">CRS05-R5</strain>
    </source>
</reference>
<name>A0AAC9FXR1_9PSED</name>
<organism evidence="1 2">
    <name type="scientific">Pseudomonas koreensis</name>
    <dbReference type="NCBI Taxonomy" id="198620"/>
    <lineage>
        <taxon>Bacteria</taxon>
        <taxon>Pseudomonadati</taxon>
        <taxon>Pseudomonadota</taxon>
        <taxon>Gammaproteobacteria</taxon>
        <taxon>Pseudomonadales</taxon>
        <taxon>Pseudomonadaceae</taxon>
        <taxon>Pseudomonas</taxon>
    </lineage>
</organism>
<gene>
    <name evidence="1" type="ORF">A8L59_16605</name>
</gene>
<dbReference type="EMBL" id="CP015852">
    <property type="protein sequence ID" value="ANH98967.1"/>
    <property type="molecule type" value="Genomic_DNA"/>
</dbReference>
<accession>A0AAC9FXR1</accession>